<proteinExistence type="inferred from homology"/>
<evidence type="ECO:0000313" key="10">
    <source>
        <dbReference type="Proteomes" id="UP000548632"/>
    </source>
</evidence>
<evidence type="ECO:0000256" key="3">
    <source>
        <dbReference type="ARBA" id="ARBA00012141"/>
    </source>
</evidence>
<comment type="function">
    <text evidence="1 8">Specifically methylates the guanine in position 966 of 16S rRNA in the assembled 30S particle.</text>
</comment>
<dbReference type="InterPro" id="IPR029063">
    <property type="entry name" value="SAM-dependent_MTases_sf"/>
</dbReference>
<evidence type="ECO:0000256" key="4">
    <source>
        <dbReference type="ARBA" id="ARBA00013682"/>
    </source>
</evidence>
<dbReference type="GO" id="GO:0052913">
    <property type="term" value="F:16S rRNA (guanine(966)-N(2))-methyltransferase activity"/>
    <property type="evidence" value="ECO:0007669"/>
    <property type="project" value="UniProtKB-EC"/>
</dbReference>
<keyword evidence="8" id="KW-0949">S-adenosyl-L-methionine</keyword>
<dbReference type="PANTHER" id="PTHR43542">
    <property type="entry name" value="METHYLTRANSFERASE"/>
    <property type="match status" value="1"/>
</dbReference>
<evidence type="ECO:0000256" key="5">
    <source>
        <dbReference type="ARBA" id="ARBA00022603"/>
    </source>
</evidence>
<comment type="similarity">
    <text evidence="2 8">Belongs to the methyltransferase superfamily. RsmD family.</text>
</comment>
<sequence>MVQDHPGLRPTADRIRETLFNWLAPVITGSRCLDGFAGSGALGFEALSRDAAQVVMCEQSAAVARQLRTTAAALDLTAAVTIHCVDTLRWLTQVPDLPYNIVLLDPPFNADLLPRTCEALATGGWVTAGGYVYLESANPPGLPPLPHGWEWWRQQRAGQVAFGLAVVTAVD</sequence>
<evidence type="ECO:0000256" key="8">
    <source>
        <dbReference type="PIRNR" id="PIRNR004553"/>
    </source>
</evidence>
<accession>A0A839HHG8</accession>
<dbReference type="AlphaFoldDB" id="A0A839HHG8"/>
<dbReference type="GO" id="GO:0003676">
    <property type="term" value="F:nucleic acid binding"/>
    <property type="evidence" value="ECO:0007669"/>
    <property type="project" value="InterPro"/>
</dbReference>
<name>A0A839HHG8_9GAMM</name>
<dbReference type="Pfam" id="PF03602">
    <property type="entry name" value="Cons_hypoth95"/>
    <property type="match status" value="1"/>
</dbReference>
<gene>
    <name evidence="9" type="primary">rsmD</name>
    <name evidence="9" type="ORF">HUK38_08495</name>
</gene>
<dbReference type="PIRSF" id="PIRSF004553">
    <property type="entry name" value="CHP00095"/>
    <property type="match status" value="1"/>
</dbReference>
<dbReference type="PANTHER" id="PTHR43542:SF1">
    <property type="entry name" value="METHYLTRANSFERASE"/>
    <property type="match status" value="1"/>
</dbReference>
<dbReference type="EMBL" id="JABVCQ010000016">
    <property type="protein sequence ID" value="MBB1126269.1"/>
    <property type="molecule type" value="Genomic_DNA"/>
</dbReference>
<dbReference type="Proteomes" id="UP000548632">
    <property type="component" value="Unassembled WGS sequence"/>
</dbReference>
<evidence type="ECO:0000256" key="2">
    <source>
        <dbReference type="ARBA" id="ARBA00005269"/>
    </source>
</evidence>
<evidence type="ECO:0000256" key="6">
    <source>
        <dbReference type="ARBA" id="ARBA00022679"/>
    </source>
</evidence>
<keyword evidence="8" id="KW-0698">rRNA processing</keyword>
<dbReference type="EC" id="2.1.1.171" evidence="3 8"/>
<protein>
    <recommendedName>
        <fullName evidence="4 8">Ribosomal RNA small subunit methyltransferase D</fullName>
        <ecNumber evidence="3 8">2.1.1.171</ecNumber>
    </recommendedName>
</protein>
<dbReference type="Gene3D" id="3.40.50.150">
    <property type="entry name" value="Vaccinia Virus protein VP39"/>
    <property type="match status" value="1"/>
</dbReference>
<organism evidence="9 10">
    <name type="scientific">Thiospirillum jenense</name>
    <dbReference type="NCBI Taxonomy" id="1653858"/>
    <lineage>
        <taxon>Bacteria</taxon>
        <taxon>Pseudomonadati</taxon>
        <taxon>Pseudomonadota</taxon>
        <taxon>Gammaproteobacteria</taxon>
        <taxon>Chromatiales</taxon>
        <taxon>Chromatiaceae</taxon>
        <taxon>Thiospirillum</taxon>
    </lineage>
</organism>
<dbReference type="CDD" id="cd02440">
    <property type="entry name" value="AdoMet_MTases"/>
    <property type="match status" value="1"/>
</dbReference>
<keyword evidence="10" id="KW-1185">Reference proteome</keyword>
<keyword evidence="6 8" id="KW-0808">Transferase</keyword>
<keyword evidence="5 8" id="KW-0489">Methyltransferase</keyword>
<dbReference type="PROSITE" id="PS00092">
    <property type="entry name" value="N6_MTASE"/>
    <property type="match status" value="1"/>
</dbReference>
<evidence type="ECO:0000256" key="1">
    <source>
        <dbReference type="ARBA" id="ARBA00002649"/>
    </source>
</evidence>
<dbReference type="InterPro" id="IPR004398">
    <property type="entry name" value="RNA_MeTrfase_RsmD"/>
</dbReference>
<dbReference type="InterPro" id="IPR002052">
    <property type="entry name" value="DNA_methylase_N6_adenine_CS"/>
</dbReference>
<evidence type="ECO:0000256" key="7">
    <source>
        <dbReference type="ARBA" id="ARBA00048326"/>
    </source>
</evidence>
<dbReference type="SUPFAM" id="SSF53335">
    <property type="entry name" value="S-adenosyl-L-methionine-dependent methyltransferases"/>
    <property type="match status" value="1"/>
</dbReference>
<comment type="catalytic activity">
    <reaction evidence="7 8">
        <text>guanosine(966) in 16S rRNA + S-adenosyl-L-methionine = N(2)-methylguanosine(966) in 16S rRNA + S-adenosyl-L-homocysteine + H(+)</text>
        <dbReference type="Rhea" id="RHEA:23548"/>
        <dbReference type="Rhea" id="RHEA-COMP:10211"/>
        <dbReference type="Rhea" id="RHEA-COMP:10212"/>
        <dbReference type="ChEBI" id="CHEBI:15378"/>
        <dbReference type="ChEBI" id="CHEBI:57856"/>
        <dbReference type="ChEBI" id="CHEBI:59789"/>
        <dbReference type="ChEBI" id="CHEBI:74269"/>
        <dbReference type="ChEBI" id="CHEBI:74481"/>
        <dbReference type="EC" id="2.1.1.171"/>
    </reaction>
</comment>
<comment type="caution">
    <text evidence="9">The sequence shown here is derived from an EMBL/GenBank/DDBJ whole genome shotgun (WGS) entry which is preliminary data.</text>
</comment>
<reference evidence="9 10" key="1">
    <citation type="journal article" date="2020" name="Arch. Microbiol.">
        <title>The genome sequence of the giant phototrophic gammaproteobacterium Thiospirillum jenense gives insight into its physiological properties and phylogenetic relationships.</title>
        <authorList>
            <person name="Imhoff J.F."/>
            <person name="Meyer T.E."/>
            <person name="Kyndt J.A."/>
        </authorList>
    </citation>
    <scope>NUCLEOTIDE SEQUENCE [LARGE SCALE GENOMIC DNA]</scope>
    <source>
        <strain evidence="9 10">DSM 216</strain>
    </source>
</reference>
<dbReference type="NCBIfam" id="TIGR00095">
    <property type="entry name" value="16S rRNA (guanine(966)-N(2))-methyltransferase RsmD"/>
    <property type="match status" value="1"/>
</dbReference>
<evidence type="ECO:0000313" key="9">
    <source>
        <dbReference type="EMBL" id="MBB1126269.1"/>
    </source>
</evidence>